<evidence type="ECO:0000313" key="2">
    <source>
        <dbReference type="Proteomes" id="UP000199702"/>
    </source>
</evidence>
<dbReference type="Proteomes" id="UP000199702">
    <property type="component" value="Unassembled WGS sequence"/>
</dbReference>
<protein>
    <submittedName>
        <fullName evidence="1">Uncharacterized protein</fullName>
    </submittedName>
</protein>
<evidence type="ECO:0000313" key="1">
    <source>
        <dbReference type="EMBL" id="SEI39277.1"/>
    </source>
</evidence>
<dbReference type="EMBL" id="FNYA01000001">
    <property type="protein sequence ID" value="SEI39277.1"/>
    <property type="molecule type" value="Genomic_DNA"/>
</dbReference>
<dbReference type="RefSeq" id="WP_091306721.1">
    <property type="nucleotide sequence ID" value="NZ_CBCSJU010000001.1"/>
</dbReference>
<gene>
    <name evidence="1" type="ORF">SAMN05660918_0307</name>
</gene>
<dbReference type="AlphaFoldDB" id="A0A1H6QGC9"/>
<reference evidence="2" key="1">
    <citation type="submission" date="2016-10" db="EMBL/GenBank/DDBJ databases">
        <authorList>
            <person name="Varghese N."/>
            <person name="Submissions S."/>
        </authorList>
    </citation>
    <scope>NUCLEOTIDE SEQUENCE [LARGE SCALE GENOMIC DNA]</scope>
    <source>
        <strain evidence="2">DSM 17934</strain>
    </source>
</reference>
<name>A0A1H6QGC9_9FLAO</name>
<accession>A0A1H6QGC9</accession>
<sequence>MKKLIIFLLFTTFSFSQDGLPHCGYDFTTYLVANPIDASTKKIIDGLQITLVDSNGNDVVNTNNEFSLINKDKSLLFAKNYKVTLVNSEVRWFYNICEDQYLLQLKANFIPEDNGYAIKITDTLNRYPTTIVPVFNNNLYVLCTTKVKSFGPKMTNNMITIEMSK</sequence>
<proteinExistence type="predicted"/>
<organism evidence="1 2">
    <name type="scientific">Flavobacterium terrigena</name>
    <dbReference type="NCBI Taxonomy" id="402734"/>
    <lineage>
        <taxon>Bacteria</taxon>
        <taxon>Pseudomonadati</taxon>
        <taxon>Bacteroidota</taxon>
        <taxon>Flavobacteriia</taxon>
        <taxon>Flavobacteriales</taxon>
        <taxon>Flavobacteriaceae</taxon>
        <taxon>Flavobacterium</taxon>
    </lineage>
</organism>
<dbReference type="STRING" id="402734.SAMN05660918_0307"/>
<dbReference type="OrthoDB" id="1354051at2"/>
<keyword evidence="2" id="KW-1185">Reference proteome</keyword>